<comment type="caution">
    <text evidence="2">The sequence shown here is derived from an EMBL/GenBank/DDBJ whole genome shotgun (WGS) entry which is preliminary data.</text>
</comment>
<gene>
    <name evidence="2" type="ORF">BON22_2281</name>
</gene>
<dbReference type="STRING" id="36022.A0A1V2L7C6"/>
<dbReference type="PANTHER" id="PTHR47098">
    <property type="entry name" value="PROTEIN MAK32"/>
    <property type="match status" value="1"/>
</dbReference>
<accession>A0A1V2L7C6</accession>
<dbReference type="EMBL" id="MPUK01000004">
    <property type="protein sequence ID" value="ONH67515.1"/>
    <property type="molecule type" value="Genomic_DNA"/>
</dbReference>
<feature type="domain" description="Carbohydrate kinase PfkB" evidence="1">
    <location>
        <begin position="164"/>
        <end position="303"/>
    </location>
</feature>
<sequence>MPNHAVFSSMGMFIIDEIHFPQDSGRDSHYNVIGGGGTYGALGARIITTHTRAQRVGWIIDKGSDFPEEVERYLRTWNTGAVWRDTPERLTTRGWNLYGDRDFRAFKYLSPKKRIEVDDFLEYDQLLNSDSYHLICSPQRCMQILGSLKKHRTESAPIIVWEPVPDICLPENLDDTLAILNTVNVLTPNAEEAARFFGLPEPSTKPELEALAAKFINHITSQTEFGTGGGIVLRCGALGSYTLTSNGNAFWMPAYHTDGVVDPTGGGNTFIGAFTTGFVLSRGDWIVASACGNIGAGAAIEQIGMPKFDRETDMWNGKSLQMRVEEYVDRCEGTIDAEKLLASLGVDPTLT</sequence>
<keyword evidence="3" id="KW-1185">Reference proteome</keyword>
<evidence type="ECO:0000259" key="1">
    <source>
        <dbReference type="Pfam" id="PF00294"/>
    </source>
</evidence>
<evidence type="ECO:0000313" key="2">
    <source>
        <dbReference type="EMBL" id="ONH67515.1"/>
    </source>
</evidence>
<dbReference type="VEuPathDB" id="FungiDB:BON22_2281"/>
<reference evidence="3" key="1">
    <citation type="journal article" date="2017" name="Genome Announc.">
        <title>Genome sequences of Cyberlindnera fabianii 65, Pichia kudriavzevii 129, and Saccharomyces cerevisiae 131 isolated from fermented masau fruits in Zimbabwe.</title>
        <authorList>
            <person name="van Rijswijck I.M.H."/>
            <person name="Derks M.F.L."/>
            <person name="Abee T."/>
            <person name="de Ridder D."/>
            <person name="Smid E.J."/>
        </authorList>
    </citation>
    <scope>NUCLEOTIDE SEQUENCE [LARGE SCALE GENOMIC DNA]</scope>
    <source>
        <strain evidence="3">65</strain>
    </source>
</reference>
<dbReference type="Proteomes" id="UP000189513">
    <property type="component" value="Unassembled WGS sequence"/>
</dbReference>
<organism evidence="2 3">
    <name type="scientific">Cyberlindnera fabianii</name>
    <name type="common">Yeast</name>
    <name type="synonym">Hansenula fabianii</name>
    <dbReference type="NCBI Taxonomy" id="36022"/>
    <lineage>
        <taxon>Eukaryota</taxon>
        <taxon>Fungi</taxon>
        <taxon>Dikarya</taxon>
        <taxon>Ascomycota</taxon>
        <taxon>Saccharomycotina</taxon>
        <taxon>Saccharomycetes</taxon>
        <taxon>Phaffomycetales</taxon>
        <taxon>Phaffomycetaceae</taxon>
        <taxon>Cyberlindnera</taxon>
    </lineage>
</organism>
<dbReference type="InterPro" id="IPR011611">
    <property type="entry name" value="PfkB_dom"/>
</dbReference>
<dbReference type="PANTHER" id="PTHR47098:SF2">
    <property type="entry name" value="PROTEIN MAK32"/>
    <property type="match status" value="1"/>
</dbReference>
<dbReference type="SUPFAM" id="SSF53613">
    <property type="entry name" value="Ribokinase-like"/>
    <property type="match status" value="1"/>
</dbReference>
<dbReference type="AlphaFoldDB" id="A0A1V2L7C6"/>
<name>A0A1V2L7C6_CYBFA</name>
<dbReference type="Gene3D" id="3.40.1190.20">
    <property type="match status" value="1"/>
</dbReference>
<dbReference type="InterPro" id="IPR029056">
    <property type="entry name" value="Ribokinase-like"/>
</dbReference>
<proteinExistence type="predicted"/>
<dbReference type="Pfam" id="PF00294">
    <property type="entry name" value="PfkB"/>
    <property type="match status" value="1"/>
</dbReference>
<dbReference type="OMA" id="VIKSWNT"/>
<protein>
    <submittedName>
        <fullName evidence="2">Protein MAK32</fullName>
    </submittedName>
</protein>
<evidence type="ECO:0000313" key="3">
    <source>
        <dbReference type="Proteomes" id="UP000189513"/>
    </source>
</evidence>